<dbReference type="GO" id="GO:0004045">
    <property type="term" value="F:peptidyl-tRNA hydrolase activity"/>
    <property type="evidence" value="ECO:0007669"/>
    <property type="project" value="TreeGrafter"/>
</dbReference>
<evidence type="ECO:0000313" key="4">
    <source>
        <dbReference type="EMBL" id="OUS14263.1"/>
    </source>
</evidence>
<organism evidence="4 5">
    <name type="scientific">Nonlabens dokdonensis</name>
    <dbReference type="NCBI Taxonomy" id="328515"/>
    <lineage>
        <taxon>Bacteria</taxon>
        <taxon>Pseudomonadati</taxon>
        <taxon>Bacteroidota</taxon>
        <taxon>Flavobacteriia</taxon>
        <taxon>Flavobacteriales</taxon>
        <taxon>Flavobacteriaceae</taxon>
        <taxon>Nonlabens</taxon>
    </lineage>
</organism>
<protein>
    <submittedName>
        <fullName evidence="4">Aminoacyl-tRNA hydrolase</fullName>
    </submittedName>
</protein>
<dbReference type="PANTHER" id="PTHR47814">
    <property type="entry name" value="PEPTIDYL-TRNA HYDROLASE ARFB"/>
    <property type="match status" value="1"/>
</dbReference>
<feature type="domain" description="Prokaryotic-type class I peptide chain release factors" evidence="3">
    <location>
        <begin position="16"/>
        <end position="32"/>
    </location>
</feature>
<evidence type="ECO:0000256" key="2">
    <source>
        <dbReference type="SAM" id="MobiDB-lite"/>
    </source>
</evidence>
<dbReference type="Proteomes" id="UP000196102">
    <property type="component" value="Unassembled WGS sequence"/>
</dbReference>
<dbReference type="RefSeq" id="WP_303687018.1">
    <property type="nucleotide sequence ID" value="NZ_CAJXYO010000002.1"/>
</dbReference>
<evidence type="ECO:0000313" key="5">
    <source>
        <dbReference type="Proteomes" id="UP000196102"/>
    </source>
</evidence>
<dbReference type="NCBIfam" id="NF006718">
    <property type="entry name" value="PRK09256.1"/>
    <property type="match status" value="1"/>
</dbReference>
<feature type="compositionally biased region" description="Basic residues" evidence="2">
    <location>
        <begin position="99"/>
        <end position="117"/>
    </location>
</feature>
<feature type="compositionally biased region" description="Basic and acidic residues" evidence="2">
    <location>
        <begin position="118"/>
        <end position="132"/>
    </location>
</feature>
<gene>
    <name evidence="4" type="ORF">A9Q93_08635</name>
</gene>
<reference evidence="5" key="1">
    <citation type="journal article" date="2017" name="Proc. Natl. Acad. Sci. U.S.A.">
        <title>Simulation of Deepwater Horizon oil plume reveals substrate specialization within a complex community of hydrocarbon-degraders.</title>
        <authorList>
            <person name="Hu P."/>
            <person name="Dubinsky E.A."/>
            <person name="Probst A.J."/>
            <person name="Wang J."/>
            <person name="Sieber C.M.K."/>
            <person name="Tom L.M."/>
            <person name="Gardinali P."/>
            <person name="Banfield J.F."/>
            <person name="Atlas R.M."/>
            <person name="Andersen G.L."/>
        </authorList>
    </citation>
    <scope>NUCLEOTIDE SEQUENCE [LARGE SCALE GENOMIC DNA]</scope>
</reference>
<dbReference type="GO" id="GO:0003747">
    <property type="term" value="F:translation release factor activity"/>
    <property type="evidence" value="ECO:0007669"/>
    <property type="project" value="InterPro"/>
</dbReference>
<dbReference type="GO" id="GO:0043022">
    <property type="term" value="F:ribosome binding"/>
    <property type="evidence" value="ECO:0007669"/>
    <property type="project" value="TreeGrafter"/>
</dbReference>
<comment type="caution">
    <text evidence="4">The sequence shown here is derived from an EMBL/GenBank/DDBJ whole genome shotgun (WGS) entry which is preliminary data.</text>
</comment>
<dbReference type="PROSITE" id="PS00745">
    <property type="entry name" value="RF_PROK_I"/>
    <property type="match status" value="1"/>
</dbReference>
<dbReference type="EMBL" id="MAAX01000128">
    <property type="protein sequence ID" value="OUS14263.1"/>
    <property type="molecule type" value="Genomic_DNA"/>
</dbReference>
<dbReference type="AlphaFoldDB" id="A0A1Z8AVB6"/>
<sequence>MNVEILHKEVQYKAVASSGPGGQNVNKVATKVQLYFDVVNSLAFAKAEQERIISKLKNQLTNDGILILGCQESRSQAKNKELVFKKFINTLSKAALKPKIRKKRTIPKAVKRKRLNDKKKQSEKKKDRNYRY</sequence>
<evidence type="ECO:0000256" key="1">
    <source>
        <dbReference type="ARBA" id="ARBA00010835"/>
    </source>
</evidence>
<dbReference type="InterPro" id="IPR045853">
    <property type="entry name" value="Pep_chain_release_fac_I_sf"/>
</dbReference>
<comment type="similarity">
    <text evidence="1">Belongs to the prokaryotic/mitochondrial release factor family.</text>
</comment>
<evidence type="ECO:0000259" key="3">
    <source>
        <dbReference type="PROSITE" id="PS00745"/>
    </source>
</evidence>
<name>A0A1Z8AVB6_9FLAO</name>
<feature type="region of interest" description="Disordered" evidence="2">
    <location>
        <begin position="99"/>
        <end position="132"/>
    </location>
</feature>
<dbReference type="PANTHER" id="PTHR47814:SF1">
    <property type="entry name" value="PEPTIDYL-TRNA HYDROLASE ARFB"/>
    <property type="match status" value="1"/>
</dbReference>
<dbReference type="InterPro" id="IPR000352">
    <property type="entry name" value="Pep_chain_release_fac_I"/>
</dbReference>
<dbReference type="Pfam" id="PF00472">
    <property type="entry name" value="RF-1"/>
    <property type="match status" value="1"/>
</dbReference>
<accession>A0A1Z8AVB6</accession>
<keyword evidence="4" id="KW-0378">Hydrolase</keyword>
<proteinExistence type="inferred from homology"/>
<dbReference type="GO" id="GO:0072344">
    <property type="term" value="P:rescue of stalled ribosome"/>
    <property type="evidence" value="ECO:0007669"/>
    <property type="project" value="TreeGrafter"/>
</dbReference>
<dbReference type="Gene3D" id="3.30.160.20">
    <property type="match status" value="1"/>
</dbReference>
<dbReference type="SUPFAM" id="SSF75620">
    <property type="entry name" value="Release factor"/>
    <property type="match status" value="1"/>
</dbReference>